<reference evidence="2 3" key="1">
    <citation type="journal article" date="2018" name="Sci. Rep.">
        <title>Comparative genomics provides insights into the lifestyle and reveals functional heterogeneity of dark septate endophytic fungi.</title>
        <authorList>
            <person name="Knapp D.G."/>
            <person name="Nemeth J.B."/>
            <person name="Barry K."/>
            <person name="Hainaut M."/>
            <person name="Henrissat B."/>
            <person name="Johnson J."/>
            <person name="Kuo A."/>
            <person name="Lim J.H.P."/>
            <person name="Lipzen A."/>
            <person name="Nolan M."/>
            <person name="Ohm R.A."/>
            <person name="Tamas L."/>
            <person name="Grigoriev I.V."/>
            <person name="Spatafora J.W."/>
            <person name="Nagy L.G."/>
            <person name="Kovacs G.M."/>
        </authorList>
    </citation>
    <scope>NUCLEOTIDE SEQUENCE [LARGE SCALE GENOMIC DNA]</scope>
    <source>
        <strain evidence="2 3">DSE2036</strain>
    </source>
</reference>
<dbReference type="AlphaFoldDB" id="A0A2V1D6J7"/>
<dbReference type="STRING" id="97972.A0A2V1D6J7"/>
<protein>
    <recommendedName>
        <fullName evidence="1">Oxidoreductase acuF-like C2H2 type zinc-finger domain-containing protein</fullName>
    </recommendedName>
</protein>
<proteinExistence type="predicted"/>
<gene>
    <name evidence="2" type="ORF">DM02DRAFT_470415</name>
</gene>
<feature type="non-terminal residue" evidence="2">
    <location>
        <position position="1"/>
    </location>
</feature>
<accession>A0A2V1D6J7</accession>
<dbReference type="Proteomes" id="UP000244855">
    <property type="component" value="Unassembled WGS sequence"/>
</dbReference>
<sequence>SEHELSFYEPYDVLYVRDKFPSVDEAIATRLGKLITRRRQLLAYRKGHQDKIQKNINKTHISQATTMKIATAVQSATKSVAEQTASEPTIRAESQKTRITNLTKATTTMEFFECNYCRLLPNITSDLAWRRHVLSDLQPYVCTFLECELSSHFFADRDAWYAHEKQHHR</sequence>
<dbReference type="InterPro" id="IPR058925">
    <property type="entry name" value="zf-C2H2_AcuF"/>
</dbReference>
<feature type="non-terminal residue" evidence="2">
    <location>
        <position position="169"/>
    </location>
</feature>
<evidence type="ECO:0000313" key="3">
    <source>
        <dbReference type="Proteomes" id="UP000244855"/>
    </source>
</evidence>
<organism evidence="2 3">
    <name type="scientific">Periconia macrospinosa</name>
    <dbReference type="NCBI Taxonomy" id="97972"/>
    <lineage>
        <taxon>Eukaryota</taxon>
        <taxon>Fungi</taxon>
        <taxon>Dikarya</taxon>
        <taxon>Ascomycota</taxon>
        <taxon>Pezizomycotina</taxon>
        <taxon>Dothideomycetes</taxon>
        <taxon>Pleosporomycetidae</taxon>
        <taxon>Pleosporales</taxon>
        <taxon>Massarineae</taxon>
        <taxon>Periconiaceae</taxon>
        <taxon>Periconia</taxon>
    </lineage>
</organism>
<keyword evidence="3" id="KW-1185">Reference proteome</keyword>
<evidence type="ECO:0000259" key="1">
    <source>
        <dbReference type="Pfam" id="PF26082"/>
    </source>
</evidence>
<dbReference type="OrthoDB" id="20872at2759"/>
<dbReference type="PANTHER" id="PTHR35391:SF7">
    <property type="entry name" value="C2H2-TYPE DOMAIN-CONTAINING PROTEIN"/>
    <property type="match status" value="1"/>
</dbReference>
<dbReference type="PANTHER" id="PTHR35391">
    <property type="entry name" value="C2H2-TYPE DOMAIN-CONTAINING PROTEIN-RELATED"/>
    <property type="match status" value="1"/>
</dbReference>
<name>A0A2V1D6J7_9PLEO</name>
<dbReference type="Pfam" id="PF26082">
    <property type="entry name" value="zf-C2H2_AcuF"/>
    <property type="match status" value="1"/>
</dbReference>
<dbReference type="EMBL" id="KZ805575">
    <property type="protein sequence ID" value="PVH93658.1"/>
    <property type="molecule type" value="Genomic_DNA"/>
</dbReference>
<evidence type="ECO:0000313" key="2">
    <source>
        <dbReference type="EMBL" id="PVH93658.1"/>
    </source>
</evidence>
<feature type="domain" description="Oxidoreductase acuF-like C2H2 type zinc-finger" evidence="1">
    <location>
        <begin position="110"/>
        <end position="137"/>
    </location>
</feature>